<dbReference type="Gene3D" id="2.60.40.10">
    <property type="entry name" value="Immunoglobulins"/>
    <property type="match status" value="1"/>
</dbReference>
<dbReference type="InterPro" id="IPR036179">
    <property type="entry name" value="Ig-like_dom_sf"/>
</dbReference>
<dbReference type="GO" id="GO:0050808">
    <property type="term" value="P:synapse organization"/>
    <property type="evidence" value="ECO:0007669"/>
    <property type="project" value="TreeGrafter"/>
</dbReference>
<keyword evidence="1" id="KW-0812">Transmembrane</keyword>
<dbReference type="Proteomes" id="UP000092445">
    <property type="component" value="Unassembled WGS sequence"/>
</dbReference>
<reference evidence="4" key="1">
    <citation type="submission" date="2014-03" db="EMBL/GenBank/DDBJ databases">
        <authorList>
            <person name="Aksoy S."/>
            <person name="Warren W."/>
            <person name="Wilson R.K."/>
        </authorList>
    </citation>
    <scope>NUCLEOTIDE SEQUENCE [LARGE SCALE GENOMIC DNA]</scope>
    <source>
        <strain evidence="4">IAEA</strain>
    </source>
</reference>
<keyword evidence="1" id="KW-1133">Transmembrane helix</keyword>
<keyword evidence="4" id="KW-1185">Reference proteome</keyword>
<organism evidence="3 4">
    <name type="scientific">Glossina pallidipes</name>
    <name type="common">Tsetse fly</name>
    <dbReference type="NCBI Taxonomy" id="7398"/>
    <lineage>
        <taxon>Eukaryota</taxon>
        <taxon>Metazoa</taxon>
        <taxon>Ecdysozoa</taxon>
        <taxon>Arthropoda</taxon>
        <taxon>Hexapoda</taxon>
        <taxon>Insecta</taxon>
        <taxon>Pterygota</taxon>
        <taxon>Neoptera</taxon>
        <taxon>Endopterygota</taxon>
        <taxon>Diptera</taxon>
        <taxon>Brachycera</taxon>
        <taxon>Muscomorpha</taxon>
        <taxon>Hippoboscoidea</taxon>
        <taxon>Glossinidae</taxon>
        <taxon>Glossina</taxon>
    </lineage>
</organism>
<dbReference type="InterPro" id="IPR013106">
    <property type="entry name" value="Ig_V-set"/>
</dbReference>
<dbReference type="AlphaFoldDB" id="A0A1A9ZVP0"/>
<dbReference type="SMART" id="SM00409">
    <property type="entry name" value="IG"/>
    <property type="match status" value="1"/>
</dbReference>
<dbReference type="InterPro" id="IPR037448">
    <property type="entry name" value="Zig-8"/>
</dbReference>
<evidence type="ECO:0000256" key="1">
    <source>
        <dbReference type="SAM" id="Phobius"/>
    </source>
</evidence>
<feature type="domain" description="Ig-like" evidence="2">
    <location>
        <begin position="35"/>
        <end position="139"/>
    </location>
</feature>
<dbReference type="CDD" id="cd00096">
    <property type="entry name" value="Ig"/>
    <property type="match status" value="1"/>
</dbReference>
<name>A0A1A9ZVP0_GLOPL</name>
<dbReference type="InterPro" id="IPR007110">
    <property type="entry name" value="Ig-like_dom"/>
</dbReference>
<proteinExistence type="predicted"/>
<dbReference type="PANTHER" id="PTHR23279">
    <property type="entry name" value="DEFECTIVE PROBOSCIS EXTENSION RESPONSE DPR -RELATED"/>
    <property type="match status" value="1"/>
</dbReference>
<evidence type="ECO:0000313" key="4">
    <source>
        <dbReference type="Proteomes" id="UP000092445"/>
    </source>
</evidence>
<dbReference type="EnsemblMetazoa" id="GPAI026460-RA">
    <property type="protein sequence ID" value="GPAI026460-PA"/>
    <property type="gene ID" value="GPAI026460"/>
</dbReference>
<dbReference type="InterPro" id="IPR013783">
    <property type="entry name" value="Ig-like_fold"/>
</dbReference>
<protein>
    <recommendedName>
        <fullName evidence="2">Ig-like domain-containing protein</fullName>
    </recommendedName>
</protein>
<feature type="transmembrane region" description="Helical" evidence="1">
    <location>
        <begin position="6"/>
        <end position="26"/>
    </location>
</feature>
<dbReference type="STRING" id="7398.A0A1A9ZVP0"/>
<dbReference type="Pfam" id="PF13927">
    <property type="entry name" value="Ig_3"/>
    <property type="match status" value="1"/>
</dbReference>
<sequence>MNSVLTHIRILRGLFLIIVIVCIGTYSDMGKNSSPQNLFSNGRSQFATKNNSRIIAQKGGLAVLPCVVKLNSPATVSWIRRRDFQLLTVGLSTHSSDKRFLVEHTRHMGHWSLRIKSVREEDRGLYECQLSIYPTQSIFIELKVVEAIAEITGAPDIHIDEGSTLRLDCKLKRATESPAFVSRQ</sequence>
<dbReference type="PROSITE" id="PS50835">
    <property type="entry name" value="IG_LIKE"/>
    <property type="match status" value="1"/>
</dbReference>
<evidence type="ECO:0000259" key="2">
    <source>
        <dbReference type="PROSITE" id="PS50835"/>
    </source>
</evidence>
<dbReference type="SMART" id="SM00408">
    <property type="entry name" value="IGc2"/>
    <property type="match status" value="1"/>
</dbReference>
<reference evidence="3" key="2">
    <citation type="submission" date="2020-05" db="UniProtKB">
        <authorList>
            <consortium name="EnsemblMetazoa"/>
        </authorList>
    </citation>
    <scope>IDENTIFICATION</scope>
    <source>
        <strain evidence="3">IAEA</strain>
    </source>
</reference>
<dbReference type="GO" id="GO:0032589">
    <property type="term" value="C:neuron projection membrane"/>
    <property type="evidence" value="ECO:0007669"/>
    <property type="project" value="TreeGrafter"/>
</dbReference>
<keyword evidence="1" id="KW-0472">Membrane</keyword>
<dbReference type="InterPro" id="IPR003599">
    <property type="entry name" value="Ig_sub"/>
</dbReference>
<dbReference type="VEuPathDB" id="VectorBase:GPAI026460"/>
<dbReference type="PANTHER" id="PTHR23279:SF2">
    <property type="entry name" value="DEFECTIVE PROBOSCIS EXTENSION RESPONSE 19, ISOFORM A"/>
    <property type="match status" value="1"/>
</dbReference>
<accession>A0A1A9ZVP0</accession>
<dbReference type="InterPro" id="IPR003598">
    <property type="entry name" value="Ig_sub2"/>
</dbReference>
<dbReference type="SUPFAM" id="SSF48726">
    <property type="entry name" value="Immunoglobulin"/>
    <property type="match status" value="1"/>
</dbReference>
<evidence type="ECO:0000313" key="3">
    <source>
        <dbReference type="EnsemblMetazoa" id="GPAI026460-PA"/>
    </source>
</evidence>
<dbReference type="FunFam" id="2.60.40.10:FF:000129">
    <property type="entry name" value="CLUMA_CG018772, isoform A"/>
    <property type="match status" value="1"/>
</dbReference>
<dbReference type="SMART" id="SM00406">
    <property type="entry name" value="IGv"/>
    <property type="match status" value="1"/>
</dbReference>